<name>A0A101LZX4_PICGL</name>
<protein>
    <submittedName>
        <fullName evidence="1">Uncharacterized protein</fullName>
    </submittedName>
</protein>
<dbReference type="AlphaFoldDB" id="A0A101LZX4"/>
<proteinExistence type="predicted"/>
<accession>A0A101LZX4</accession>
<geneLocation type="mitochondrion" evidence="1"/>
<organism evidence="1">
    <name type="scientific">Picea glauca</name>
    <name type="common">White spruce</name>
    <name type="synonym">Pinus glauca</name>
    <dbReference type="NCBI Taxonomy" id="3330"/>
    <lineage>
        <taxon>Eukaryota</taxon>
        <taxon>Viridiplantae</taxon>
        <taxon>Streptophyta</taxon>
        <taxon>Embryophyta</taxon>
        <taxon>Tracheophyta</taxon>
        <taxon>Spermatophyta</taxon>
        <taxon>Pinopsida</taxon>
        <taxon>Pinidae</taxon>
        <taxon>Conifers I</taxon>
        <taxon>Pinales</taxon>
        <taxon>Pinaceae</taxon>
        <taxon>Picea</taxon>
    </lineage>
</organism>
<keyword evidence="1" id="KW-0496">Mitochondrion</keyword>
<comment type="caution">
    <text evidence="1">The sequence shown here is derived from an EMBL/GenBank/DDBJ whole genome shotgun (WGS) entry which is preliminary data.</text>
</comment>
<reference evidence="1" key="1">
    <citation type="journal article" date="2015" name="Genome Biol. Evol.">
        <title>Organellar Genomes of White Spruce (Picea glauca): Assembly and Annotation.</title>
        <authorList>
            <person name="Jackman S.D."/>
            <person name="Warren R.L."/>
            <person name="Gibb E.A."/>
            <person name="Vandervalk B.P."/>
            <person name="Mohamadi H."/>
            <person name="Chu J."/>
            <person name="Raymond A."/>
            <person name="Pleasance S."/>
            <person name="Coope R."/>
            <person name="Wildung M.R."/>
            <person name="Ritland C.E."/>
            <person name="Bousquet J."/>
            <person name="Jones S.J."/>
            <person name="Bohlmann J."/>
            <person name="Birol I."/>
        </authorList>
    </citation>
    <scope>NUCLEOTIDE SEQUENCE [LARGE SCALE GENOMIC DNA]</scope>
    <source>
        <tissue evidence="1">Flushing bud</tissue>
    </source>
</reference>
<sequence>MRLVRLGAFPMIPLAQFDMNGWTCPVVVRAPLYVLVRACQLGVL</sequence>
<evidence type="ECO:0000313" key="1">
    <source>
        <dbReference type="EMBL" id="KUM48461.1"/>
    </source>
</evidence>
<dbReference type="EMBL" id="LKAM01000005">
    <property type="protein sequence ID" value="KUM48461.1"/>
    <property type="molecule type" value="Genomic_DNA"/>
</dbReference>
<gene>
    <name evidence="1" type="ORF">ABT39_MTgene4476</name>
</gene>